<evidence type="ECO:0000256" key="4">
    <source>
        <dbReference type="ARBA" id="ARBA00023136"/>
    </source>
</evidence>
<dbReference type="EMBL" id="PVWQ01000001">
    <property type="protein sequence ID" value="RDW93027.1"/>
    <property type="molecule type" value="Genomic_DNA"/>
</dbReference>
<sequence length="193" mass="21230">MLNNNPFKLDGFLTYPVRLTIAPAPFAAAIYLTLSRIVVVYDENISDFKPRTYIITFIPFNVIALILQAAGGPMASTAEPGDQEATDLGVNVIIAGLAWQVVSLCIFQQWQRTSTSGALRSARYFRASLWVFGIATLLIVVRSVYRCAELREGFQGHLADDEASFMVLEATMIALAVFALTGFIMVLRGWGVE</sequence>
<dbReference type="GeneID" id="38110719"/>
<evidence type="ECO:0000256" key="2">
    <source>
        <dbReference type="ARBA" id="ARBA00022692"/>
    </source>
</evidence>
<name>A0A3D8T390_9EURO</name>
<evidence type="ECO:0000256" key="3">
    <source>
        <dbReference type="ARBA" id="ARBA00022989"/>
    </source>
</evidence>
<dbReference type="InterPro" id="IPR007568">
    <property type="entry name" value="RTA1"/>
</dbReference>
<dbReference type="PANTHER" id="PTHR31465">
    <property type="entry name" value="PROTEIN RTA1-RELATED"/>
    <property type="match status" value="1"/>
</dbReference>
<reference evidence="6 7" key="1">
    <citation type="journal article" date="2018" name="IMA Fungus">
        <title>IMA Genome-F 9: Draft genome sequence of Annulohypoxylon stygium, Aspergillus mulundensis, Berkeleyomyces basicola (syn. Thielaviopsis basicola), Ceratocystis smalleyi, two Cercospora beticola strains, Coleophoma cylindrospora, Fusarium fracticaudum, Phialophora cf. hyalina, and Morchella septimelata.</title>
        <authorList>
            <person name="Wingfield B.D."/>
            <person name="Bills G.F."/>
            <person name="Dong Y."/>
            <person name="Huang W."/>
            <person name="Nel W.J."/>
            <person name="Swalarsk-Parry B.S."/>
            <person name="Vaghefi N."/>
            <person name="Wilken P.M."/>
            <person name="An Z."/>
            <person name="de Beer Z.W."/>
            <person name="De Vos L."/>
            <person name="Chen L."/>
            <person name="Duong T.A."/>
            <person name="Gao Y."/>
            <person name="Hammerbacher A."/>
            <person name="Kikkert J.R."/>
            <person name="Li Y."/>
            <person name="Li H."/>
            <person name="Li K."/>
            <person name="Li Q."/>
            <person name="Liu X."/>
            <person name="Ma X."/>
            <person name="Naidoo K."/>
            <person name="Pethybridge S.J."/>
            <person name="Sun J."/>
            <person name="Steenkamp E.T."/>
            <person name="van der Nest M.A."/>
            <person name="van Wyk S."/>
            <person name="Wingfield M.J."/>
            <person name="Xiong C."/>
            <person name="Yue Q."/>
            <person name="Zhang X."/>
        </authorList>
    </citation>
    <scope>NUCLEOTIDE SEQUENCE [LARGE SCALE GENOMIC DNA]</scope>
    <source>
        <strain evidence="6 7">DSM 5745</strain>
    </source>
</reference>
<organism evidence="6 7">
    <name type="scientific">Aspergillus mulundensis</name>
    <dbReference type="NCBI Taxonomy" id="1810919"/>
    <lineage>
        <taxon>Eukaryota</taxon>
        <taxon>Fungi</taxon>
        <taxon>Dikarya</taxon>
        <taxon>Ascomycota</taxon>
        <taxon>Pezizomycotina</taxon>
        <taxon>Eurotiomycetes</taxon>
        <taxon>Eurotiomycetidae</taxon>
        <taxon>Eurotiales</taxon>
        <taxon>Aspergillaceae</taxon>
        <taxon>Aspergillus</taxon>
        <taxon>Aspergillus subgen. Nidulantes</taxon>
    </lineage>
</organism>
<dbReference type="GO" id="GO:0000324">
    <property type="term" value="C:fungal-type vacuole"/>
    <property type="evidence" value="ECO:0007669"/>
    <property type="project" value="TreeGrafter"/>
</dbReference>
<comment type="subcellular location">
    <subcellularLocation>
        <location evidence="1">Membrane</location>
        <topology evidence="1">Multi-pass membrane protein</topology>
    </subcellularLocation>
</comment>
<evidence type="ECO:0000256" key="1">
    <source>
        <dbReference type="ARBA" id="ARBA00004141"/>
    </source>
</evidence>
<keyword evidence="3 5" id="KW-1133">Transmembrane helix</keyword>
<gene>
    <name evidence="6" type="ORF">DSM5745_00349</name>
</gene>
<dbReference type="GO" id="GO:0005886">
    <property type="term" value="C:plasma membrane"/>
    <property type="evidence" value="ECO:0007669"/>
    <property type="project" value="TreeGrafter"/>
</dbReference>
<dbReference type="STRING" id="1810919.A0A3D8T390"/>
<feature type="transmembrane region" description="Helical" evidence="5">
    <location>
        <begin position="165"/>
        <end position="187"/>
    </location>
</feature>
<keyword evidence="7" id="KW-1185">Reference proteome</keyword>
<evidence type="ECO:0000313" key="7">
    <source>
        <dbReference type="Proteomes" id="UP000256690"/>
    </source>
</evidence>
<accession>A0A3D8T390</accession>
<keyword evidence="2 5" id="KW-0812">Transmembrane</keyword>
<dbReference type="RefSeq" id="XP_026608210.1">
    <property type="nucleotide sequence ID" value="XM_026742365.1"/>
</dbReference>
<dbReference type="OrthoDB" id="4521223at2759"/>
<feature type="transmembrane region" description="Helical" evidence="5">
    <location>
        <begin position="88"/>
        <end position="107"/>
    </location>
</feature>
<evidence type="ECO:0000256" key="5">
    <source>
        <dbReference type="SAM" id="Phobius"/>
    </source>
</evidence>
<proteinExistence type="predicted"/>
<protein>
    <submittedName>
        <fullName evidence="6">Uncharacterized protein</fullName>
    </submittedName>
</protein>
<feature type="transmembrane region" description="Helical" evidence="5">
    <location>
        <begin position="53"/>
        <end position="76"/>
    </location>
</feature>
<keyword evidence="4 5" id="KW-0472">Membrane</keyword>
<evidence type="ECO:0000313" key="6">
    <source>
        <dbReference type="EMBL" id="RDW93027.1"/>
    </source>
</evidence>
<comment type="caution">
    <text evidence="6">The sequence shown here is derived from an EMBL/GenBank/DDBJ whole genome shotgun (WGS) entry which is preliminary data.</text>
</comment>
<feature type="transmembrane region" description="Helical" evidence="5">
    <location>
        <begin position="127"/>
        <end position="145"/>
    </location>
</feature>
<dbReference type="Proteomes" id="UP000256690">
    <property type="component" value="Unassembled WGS sequence"/>
</dbReference>
<dbReference type="Pfam" id="PF04479">
    <property type="entry name" value="RTA1"/>
    <property type="match status" value="1"/>
</dbReference>
<feature type="transmembrane region" description="Helical" evidence="5">
    <location>
        <begin position="20"/>
        <end position="41"/>
    </location>
</feature>
<dbReference type="AlphaFoldDB" id="A0A3D8T390"/>
<dbReference type="PANTHER" id="PTHR31465:SF9">
    <property type="entry name" value="SPHINGOID LONG-CHAIN BASE TRANSPORTER RSB1"/>
    <property type="match status" value="1"/>
</dbReference>